<comment type="caution">
    <text evidence="1">The sequence shown here is derived from an EMBL/GenBank/DDBJ whole genome shotgun (WGS) entry which is preliminary data.</text>
</comment>
<protein>
    <submittedName>
        <fullName evidence="1">Uncharacterized protein</fullName>
    </submittedName>
</protein>
<dbReference type="GeneID" id="92039429"/>
<reference evidence="1 2" key="1">
    <citation type="submission" date="2023-01" db="EMBL/GenBank/DDBJ databases">
        <title>Analysis of 21 Apiospora genomes using comparative genomics revels a genus with tremendous synthesis potential of carbohydrate active enzymes and secondary metabolites.</title>
        <authorList>
            <person name="Sorensen T."/>
        </authorList>
    </citation>
    <scope>NUCLEOTIDE SEQUENCE [LARGE SCALE GENOMIC DNA]</scope>
    <source>
        <strain evidence="1 2">CBS 114990</strain>
    </source>
</reference>
<dbReference type="Proteomes" id="UP001433268">
    <property type="component" value="Unassembled WGS sequence"/>
</dbReference>
<evidence type="ECO:0000313" key="2">
    <source>
        <dbReference type="Proteomes" id="UP001433268"/>
    </source>
</evidence>
<dbReference type="EMBL" id="JAQQWN010000003">
    <property type="protein sequence ID" value="KAK8091693.1"/>
    <property type="molecule type" value="Genomic_DNA"/>
</dbReference>
<proteinExistence type="predicted"/>
<gene>
    <name evidence="1" type="ORF">PG997_002054</name>
</gene>
<name>A0ABR1X8C2_9PEZI</name>
<organism evidence="1 2">
    <name type="scientific">Apiospora hydei</name>
    <dbReference type="NCBI Taxonomy" id="1337664"/>
    <lineage>
        <taxon>Eukaryota</taxon>
        <taxon>Fungi</taxon>
        <taxon>Dikarya</taxon>
        <taxon>Ascomycota</taxon>
        <taxon>Pezizomycotina</taxon>
        <taxon>Sordariomycetes</taxon>
        <taxon>Xylariomycetidae</taxon>
        <taxon>Amphisphaeriales</taxon>
        <taxon>Apiosporaceae</taxon>
        <taxon>Apiospora</taxon>
    </lineage>
</organism>
<sequence>MGAQDWMKQAIDEFFDRSQEPSQQECDQKAYALLQAKAVRPVEMQGSLSYTVVATTETIISFRVPEGKLSNEHESLAKYIHGDLVPQSVYHGKLGDEKDDKKNLLIYTMPYLQGKSYLEVATFGPGLSDTVLEKHVNYIRHLARQVI</sequence>
<dbReference type="RefSeq" id="XP_066673665.1">
    <property type="nucleotide sequence ID" value="XM_066806369.1"/>
</dbReference>
<evidence type="ECO:0000313" key="1">
    <source>
        <dbReference type="EMBL" id="KAK8091693.1"/>
    </source>
</evidence>
<accession>A0ABR1X8C2</accession>
<keyword evidence="2" id="KW-1185">Reference proteome</keyword>